<dbReference type="CDD" id="cd02247">
    <property type="entry name" value="cupin_pirin_C"/>
    <property type="match status" value="1"/>
</dbReference>
<dbReference type="Gene3D" id="2.60.120.10">
    <property type="entry name" value="Jelly Rolls"/>
    <property type="match status" value="2"/>
</dbReference>
<evidence type="ECO:0000313" key="6">
    <source>
        <dbReference type="EMBL" id="AEG59759.1"/>
    </source>
</evidence>
<dbReference type="HOGENOM" id="CLU_045717_5_0_9"/>
<dbReference type="KEGG" id="dru:Desru_1493"/>
<feature type="binding site" evidence="2">
    <location>
        <position position="61"/>
    </location>
    <ligand>
        <name>Fe cation</name>
        <dbReference type="ChEBI" id="CHEBI:24875"/>
    </ligand>
</feature>
<dbReference type="Proteomes" id="UP000009234">
    <property type="component" value="Chromosome"/>
</dbReference>
<dbReference type="InterPro" id="IPR014710">
    <property type="entry name" value="RmlC-like_jellyroll"/>
</dbReference>
<dbReference type="AlphaFoldDB" id="F6DR40"/>
<dbReference type="InterPro" id="IPR008778">
    <property type="entry name" value="Pirin_C_dom"/>
</dbReference>
<feature type="binding site" evidence="2">
    <location>
        <position position="105"/>
    </location>
    <ligand>
        <name>Fe cation</name>
        <dbReference type="ChEBI" id="CHEBI:24875"/>
    </ligand>
</feature>
<keyword evidence="7" id="KW-1185">Reference proteome</keyword>
<feature type="domain" description="Pirin C-terminal" evidence="5">
    <location>
        <begin position="175"/>
        <end position="277"/>
    </location>
</feature>
<gene>
    <name evidence="6" type="ordered locus">Desru_1493</name>
</gene>
<dbReference type="PANTHER" id="PTHR13903:SF8">
    <property type="entry name" value="PIRIN"/>
    <property type="match status" value="1"/>
</dbReference>
<dbReference type="EMBL" id="CP002780">
    <property type="protein sequence ID" value="AEG59759.1"/>
    <property type="molecule type" value="Genomic_DNA"/>
</dbReference>
<dbReference type="Pfam" id="PF05726">
    <property type="entry name" value="Pirin_C"/>
    <property type="match status" value="1"/>
</dbReference>
<reference evidence="6 7" key="2">
    <citation type="journal article" date="2012" name="Stand. Genomic Sci.">
        <title>Complete genome sequence of the sulfate-reducing firmicute Desulfotomaculum ruminis type strain (DL(T)).</title>
        <authorList>
            <person name="Spring S."/>
            <person name="Visser M."/>
            <person name="Lu M."/>
            <person name="Copeland A."/>
            <person name="Lapidus A."/>
            <person name="Lucas S."/>
            <person name="Cheng J.F."/>
            <person name="Han C."/>
            <person name="Tapia R."/>
            <person name="Goodwin L.A."/>
            <person name="Pitluck S."/>
            <person name="Ivanova N."/>
            <person name="Land M."/>
            <person name="Hauser L."/>
            <person name="Larimer F."/>
            <person name="Rohde M."/>
            <person name="Goker M."/>
            <person name="Detter J.C."/>
            <person name="Kyrpides N.C."/>
            <person name="Woyke T."/>
            <person name="Schaap P.J."/>
            <person name="Plugge C.M."/>
            <person name="Muyzer G."/>
            <person name="Kuever J."/>
            <person name="Pereira I.A."/>
            <person name="Parshina S.N."/>
            <person name="Bernier-Latmani R."/>
            <person name="Stams A.J."/>
            <person name="Klenk H.P."/>
        </authorList>
    </citation>
    <scope>NUCLEOTIDE SEQUENCE [LARGE SCALE GENOMIC DNA]</scope>
    <source>
        <strain evidence="7">ATCC 23193 / DSM 2154 / NCIB 8452 / DL</strain>
    </source>
</reference>
<dbReference type="STRING" id="696281.Desru_1493"/>
<dbReference type="GO" id="GO:0046872">
    <property type="term" value="F:metal ion binding"/>
    <property type="evidence" value="ECO:0007669"/>
    <property type="project" value="UniProtKB-KW"/>
</dbReference>
<dbReference type="InterPro" id="IPR011051">
    <property type="entry name" value="RmlC_Cupin_sf"/>
</dbReference>
<feature type="binding site" evidence="2">
    <location>
        <position position="59"/>
    </location>
    <ligand>
        <name>Fe cation</name>
        <dbReference type="ChEBI" id="CHEBI:24875"/>
    </ligand>
</feature>
<proteinExistence type="inferred from homology"/>
<protein>
    <submittedName>
        <fullName evidence="6">Pirin domain protein</fullName>
    </submittedName>
</protein>
<comment type="similarity">
    <text evidence="1 3">Belongs to the pirin family.</text>
</comment>
<dbReference type="eggNOG" id="COG1741">
    <property type="taxonomic scope" value="Bacteria"/>
</dbReference>
<reference evidence="7" key="1">
    <citation type="submission" date="2011-05" db="EMBL/GenBank/DDBJ databases">
        <title>Complete sequence of Desulfotomaculum ruminis DSM 2154.</title>
        <authorList>
            <person name="Lucas S."/>
            <person name="Copeland A."/>
            <person name="Lapidus A."/>
            <person name="Cheng J.-F."/>
            <person name="Goodwin L."/>
            <person name="Pitluck S."/>
            <person name="Lu M."/>
            <person name="Detter J.C."/>
            <person name="Han C."/>
            <person name="Tapia R."/>
            <person name="Land M."/>
            <person name="Hauser L."/>
            <person name="Kyrpides N."/>
            <person name="Ivanova N."/>
            <person name="Mikhailova N."/>
            <person name="Pagani I."/>
            <person name="Stams A.J.M."/>
            <person name="Plugge C.M."/>
            <person name="Muyzer G."/>
            <person name="Kuever J."/>
            <person name="Parshina S.N."/>
            <person name="Ivanova A.E."/>
            <person name="Nazina T.N."/>
            <person name="Brambilla E."/>
            <person name="Spring S."/>
            <person name="Klenk H.-P."/>
            <person name="Woyke T."/>
        </authorList>
    </citation>
    <scope>NUCLEOTIDE SEQUENCE [LARGE SCALE GENOMIC DNA]</scope>
    <source>
        <strain evidence="7">ATCC 23193 / DSM 2154 / NCIB 8452 / DL</strain>
    </source>
</reference>
<evidence type="ECO:0000259" key="4">
    <source>
        <dbReference type="Pfam" id="PF02678"/>
    </source>
</evidence>
<dbReference type="InterPro" id="IPR003829">
    <property type="entry name" value="Pirin_N_dom"/>
</dbReference>
<evidence type="ECO:0000259" key="5">
    <source>
        <dbReference type="Pfam" id="PF05726"/>
    </source>
</evidence>
<dbReference type="CDD" id="cd02909">
    <property type="entry name" value="cupin_pirin_N"/>
    <property type="match status" value="1"/>
</dbReference>
<name>F6DR40_DESRL</name>
<dbReference type="PANTHER" id="PTHR13903">
    <property type="entry name" value="PIRIN-RELATED"/>
    <property type="match status" value="1"/>
</dbReference>
<keyword evidence="2" id="KW-0479">Metal-binding</keyword>
<evidence type="ECO:0000256" key="3">
    <source>
        <dbReference type="RuleBase" id="RU003457"/>
    </source>
</evidence>
<dbReference type="RefSeq" id="WP_013841528.1">
    <property type="nucleotide sequence ID" value="NC_015589.1"/>
</dbReference>
<sequence>MAIREIRKVLTGQIQYDGAGVKLVRVIGRDDVYDFDPFLMLDAFDSHDPADYIKGFPWHPHRGIETVTYLIRGKIEHGDSLGNKGNILDGECQWMTAGSGILHQEMPQAAERMLGVQLWLNLPRQDKMTVPQYRDLSAAKIPKIQEENATVGVISGHYQKTSGAIQGDYVKTLFLDVAVQAGASWRMATEKDWTLFIYILEGEGAFDAEGRQMIPGKSAVLFTEGEEIFAQSADKELRFLVFAGKPLKESIAWGGPIVMNTQEELQQAFKEIKEGTFIRENNQ</sequence>
<feature type="binding site" evidence="2">
    <location>
        <position position="103"/>
    </location>
    <ligand>
        <name>Fe cation</name>
        <dbReference type="ChEBI" id="CHEBI:24875"/>
    </ligand>
</feature>
<dbReference type="Pfam" id="PF02678">
    <property type="entry name" value="Pirin"/>
    <property type="match status" value="1"/>
</dbReference>
<organism evidence="6 7">
    <name type="scientific">Desulforamulus ruminis (strain ATCC 23193 / DSM 2154 / NCIMB 8452 / DL)</name>
    <name type="common">Desulfotomaculum ruminis</name>
    <dbReference type="NCBI Taxonomy" id="696281"/>
    <lineage>
        <taxon>Bacteria</taxon>
        <taxon>Bacillati</taxon>
        <taxon>Bacillota</taxon>
        <taxon>Clostridia</taxon>
        <taxon>Eubacteriales</taxon>
        <taxon>Peptococcaceae</taxon>
        <taxon>Desulforamulus</taxon>
    </lineage>
</organism>
<comment type="cofactor">
    <cofactor evidence="2">
        <name>Fe cation</name>
        <dbReference type="ChEBI" id="CHEBI:24875"/>
    </cofactor>
    <text evidence="2">Binds 1 Fe cation per subunit.</text>
</comment>
<feature type="domain" description="Pirin N-terminal" evidence="4">
    <location>
        <begin position="22"/>
        <end position="120"/>
    </location>
</feature>
<dbReference type="OrthoDB" id="321327at2"/>
<evidence type="ECO:0000256" key="1">
    <source>
        <dbReference type="ARBA" id="ARBA00008416"/>
    </source>
</evidence>
<dbReference type="InterPro" id="IPR012093">
    <property type="entry name" value="Pirin"/>
</dbReference>
<dbReference type="PIRSF" id="PIRSF006232">
    <property type="entry name" value="Pirin"/>
    <property type="match status" value="1"/>
</dbReference>
<dbReference type="SUPFAM" id="SSF51182">
    <property type="entry name" value="RmlC-like cupins"/>
    <property type="match status" value="1"/>
</dbReference>
<keyword evidence="2" id="KW-0408">Iron</keyword>
<accession>F6DR40</accession>
<evidence type="ECO:0000256" key="2">
    <source>
        <dbReference type="PIRSR" id="PIRSR006232-1"/>
    </source>
</evidence>
<evidence type="ECO:0000313" key="7">
    <source>
        <dbReference type="Proteomes" id="UP000009234"/>
    </source>
</evidence>